<sequence>MRTRILRPVAAVTAALALTAGAAAGWAVTSDLTGHGDARRLSGDQTATVRQALQSGPARNVILLIGDGMGDSEITVARNYALGAAGRFAGIDALPLTGQYTTYALDRADGLPDYVTDSAASGSAWATGTKTYNGAISVDVDGVPQRSILEVARANGLRTGNVTTAEVQDATPAVLGAHVTSRSCYGPVVTSTTCPTNALENGGLGSISEQLIATRADVTLGGGAKSFGETAKAGAWSGQTLLEQATDRGYQVVTDEAGLTKVRSADQRRPVLGLFGSGNLPVRWQGPLATHTGGAEPAVRCTQNPAYGSAPTLAEMTTKAISLLDDQGSRKGFFLQVEGASIDKQDHAANPCGQIGETVDLDEAVQAALAFAKKDKHTLVVVTADHAHSSQIVYPGSTTPGLTRTLTTADGKPMTVAYGTSEEGGSQAHTGSQLRVAGYGPGAANVVGLTDQTDLFFTMRDALRLDPAAPTPGAPQIRSVNLSDDAVLRGKQTVRVKLAAEPDETVFTLIQDDEVVATSRRTGTTPSITLDTRRYDDGPAVLQIVVTGHDGLTTSRSVPVTITNR</sequence>
<keyword evidence="5" id="KW-1185">Reference proteome</keyword>
<dbReference type="EC" id="3.1.3.1" evidence="4"/>
<dbReference type="EMBL" id="JAHBOH010000001">
    <property type="protein sequence ID" value="MBT0994496.1"/>
    <property type="molecule type" value="Genomic_DNA"/>
</dbReference>
<accession>A0ABS5TZP1</accession>
<dbReference type="PRINTS" id="PR00113">
    <property type="entry name" value="ALKPHPHTASE"/>
</dbReference>
<feature type="chain" id="PRO_5046229133" evidence="3">
    <location>
        <begin position="23"/>
        <end position="565"/>
    </location>
</feature>
<comment type="caution">
    <text evidence="4">The sequence shown here is derived from an EMBL/GenBank/DDBJ whole genome shotgun (WGS) entry which is preliminary data.</text>
</comment>
<reference evidence="4 5" key="1">
    <citation type="submission" date="2021-05" db="EMBL/GenBank/DDBJ databases">
        <title>Description of Cellulomonas sp. DKR-3 sp. nov.</title>
        <authorList>
            <person name="Dahal R.H."/>
            <person name="Chaudhary D.K."/>
        </authorList>
    </citation>
    <scope>NUCLEOTIDE SEQUENCE [LARGE SCALE GENOMIC DNA]</scope>
    <source>
        <strain evidence="4 5">DKR-3</strain>
    </source>
</reference>
<organism evidence="4 5">
    <name type="scientific">Cellulomonas fulva</name>
    <dbReference type="NCBI Taxonomy" id="2835530"/>
    <lineage>
        <taxon>Bacteria</taxon>
        <taxon>Bacillati</taxon>
        <taxon>Actinomycetota</taxon>
        <taxon>Actinomycetes</taxon>
        <taxon>Micrococcales</taxon>
        <taxon>Cellulomonadaceae</taxon>
        <taxon>Cellulomonas</taxon>
    </lineage>
</organism>
<dbReference type="GO" id="GO:0004035">
    <property type="term" value="F:alkaline phosphatase activity"/>
    <property type="evidence" value="ECO:0007669"/>
    <property type="project" value="UniProtKB-EC"/>
</dbReference>
<dbReference type="InterPro" id="IPR001952">
    <property type="entry name" value="Alkaline_phosphatase"/>
</dbReference>
<evidence type="ECO:0000313" key="4">
    <source>
        <dbReference type="EMBL" id="MBT0994496.1"/>
    </source>
</evidence>
<dbReference type="SUPFAM" id="SSF53649">
    <property type="entry name" value="Alkaline phosphatase-like"/>
    <property type="match status" value="1"/>
</dbReference>
<keyword evidence="4" id="KW-0378">Hydrolase</keyword>
<dbReference type="PANTHER" id="PTHR11596">
    <property type="entry name" value="ALKALINE PHOSPHATASE"/>
    <property type="match status" value="1"/>
</dbReference>
<dbReference type="Proteomes" id="UP000722125">
    <property type="component" value="Unassembled WGS sequence"/>
</dbReference>
<evidence type="ECO:0000256" key="3">
    <source>
        <dbReference type="SAM" id="SignalP"/>
    </source>
</evidence>
<dbReference type="NCBIfam" id="NF007810">
    <property type="entry name" value="PRK10518.1"/>
    <property type="match status" value="1"/>
</dbReference>
<evidence type="ECO:0000256" key="1">
    <source>
        <dbReference type="ARBA" id="ARBA00022553"/>
    </source>
</evidence>
<gene>
    <name evidence="4" type="primary">phoA</name>
    <name evidence="4" type="ORF">KIN34_09375</name>
</gene>
<dbReference type="InterPro" id="IPR017850">
    <property type="entry name" value="Alkaline_phosphatase_core_sf"/>
</dbReference>
<keyword evidence="1" id="KW-0597">Phosphoprotein</keyword>
<dbReference type="RefSeq" id="WP_214349620.1">
    <property type="nucleotide sequence ID" value="NZ_JAHBOH010000001.1"/>
</dbReference>
<feature type="signal peptide" evidence="3">
    <location>
        <begin position="1"/>
        <end position="22"/>
    </location>
</feature>
<keyword evidence="3" id="KW-0732">Signal</keyword>
<evidence type="ECO:0000313" key="5">
    <source>
        <dbReference type="Proteomes" id="UP000722125"/>
    </source>
</evidence>
<comment type="similarity">
    <text evidence="2">Belongs to the alkaline phosphatase family.</text>
</comment>
<protein>
    <submittedName>
        <fullName evidence="4">Alkaline phosphatase</fullName>
        <ecNumber evidence="4">3.1.3.1</ecNumber>
    </submittedName>
</protein>
<dbReference type="SMART" id="SM00098">
    <property type="entry name" value="alkPPc"/>
    <property type="match status" value="1"/>
</dbReference>
<dbReference type="CDD" id="cd16012">
    <property type="entry name" value="ALP"/>
    <property type="match status" value="1"/>
</dbReference>
<dbReference type="PANTHER" id="PTHR11596:SF5">
    <property type="entry name" value="ALKALINE PHOSPHATASE"/>
    <property type="match status" value="1"/>
</dbReference>
<name>A0ABS5TZP1_9CELL</name>
<dbReference type="Pfam" id="PF00245">
    <property type="entry name" value="Alk_phosphatase"/>
    <property type="match status" value="1"/>
</dbReference>
<dbReference type="Gene3D" id="3.40.720.10">
    <property type="entry name" value="Alkaline Phosphatase, subunit A"/>
    <property type="match status" value="1"/>
</dbReference>
<proteinExistence type="inferred from homology"/>
<evidence type="ECO:0000256" key="2">
    <source>
        <dbReference type="RuleBase" id="RU003946"/>
    </source>
</evidence>